<dbReference type="AlphaFoldDB" id="W2C731"/>
<dbReference type="Pfam" id="PF09357">
    <property type="entry name" value="RteC"/>
    <property type="match status" value="1"/>
</dbReference>
<accession>W2C731</accession>
<dbReference type="PATRIC" id="fig|1411148.3.peg.34"/>
<protein>
    <submittedName>
        <fullName evidence="1">RteC protein</fullName>
    </submittedName>
</protein>
<feature type="non-terminal residue" evidence="1">
    <location>
        <position position="1"/>
    </location>
</feature>
<proteinExistence type="predicted"/>
<organism evidence="1 2">
    <name type="scientific">Tannerella sp. oral taxon BU063 isolate Cell 2</name>
    <dbReference type="NCBI Taxonomy" id="1411148"/>
    <lineage>
        <taxon>Bacteria</taxon>
        <taxon>Pseudomonadati</taxon>
        <taxon>Bacteroidota</taxon>
        <taxon>Bacteroidia</taxon>
        <taxon>Bacteroidales</taxon>
        <taxon>Tannerellaceae</taxon>
        <taxon>Tannerella</taxon>
    </lineage>
</organism>
<dbReference type="EMBL" id="AYUF01000201">
    <property type="protein sequence ID" value="ETK03019.1"/>
    <property type="molecule type" value="Genomic_DNA"/>
</dbReference>
<comment type="caution">
    <text evidence="1">The sequence shown here is derived from an EMBL/GenBank/DDBJ whole genome shotgun (WGS) entry which is preliminary data.</text>
</comment>
<reference evidence="1 2" key="1">
    <citation type="submission" date="2013-11" db="EMBL/GenBank/DDBJ databases">
        <title>Single cell genomics of uncultured Tannerella BU063 (oral taxon 286).</title>
        <authorList>
            <person name="Beall C.J."/>
            <person name="Campbell A.G."/>
            <person name="Griffen A.L."/>
            <person name="Podar M."/>
            <person name="Leys E.J."/>
        </authorList>
    </citation>
    <scope>NUCLEOTIDE SEQUENCE [LARGE SCALE GENOMIC DNA]</scope>
    <source>
        <strain evidence="1">Cell 2</strain>
    </source>
</reference>
<gene>
    <name evidence="1" type="ORF">N425_00915</name>
</gene>
<name>W2C731_9BACT</name>
<dbReference type="Proteomes" id="UP000018837">
    <property type="component" value="Unassembled WGS sequence"/>
</dbReference>
<dbReference type="InterPro" id="IPR018534">
    <property type="entry name" value="Tet_reg_excision_RteC"/>
</dbReference>
<evidence type="ECO:0000313" key="1">
    <source>
        <dbReference type="EMBL" id="ETK03019.1"/>
    </source>
</evidence>
<sequence>IKNCYNVYMNMKRRKDDSRTYFLDELREKLNKRMVESDLKGGKFKKR</sequence>
<evidence type="ECO:0000313" key="2">
    <source>
        <dbReference type="Proteomes" id="UP000018837"/>
    </source>
</evidence>